<feature type="transmembrane region" description="Helical" evidence="1">
    <location>
        <begin position="140"/>
        <end position="161"/>
    </location>
</feature>
<evidence type="ECO:0000313" key="3">
    <source>
        <dbReference type="Proteomes" id="UP000031166"/>
    </source>
</evidence>
<comment type="caution">
    <text evidence="2">The sequence shown here is derived from an EMBL/GenBank/DDBJ whole genome shotgun (WGS) entry which is preliminary data.</text>
</comment>
<feature type="transmembrane region" description="Helical" evidence="1">
    <location>
        <begin position="15"/>
        <end position="37"/>
    </location>
</feature>
<reference evidence="2 3" key="1">
    <citation type="submission" date="2014-12" db="EMBL/GenBank/DDBJ databases">
        <title>Genome sequencing of Brevundimonas nasdae TPW30.</title>
        <authorList>
            <person name="Tan P.W."/>
            <person name="Chan K.-G."/>
        </authorList>
    </citation>
    <scope>NUCLEOTIDE SEQUENCE [LARGE SCALE GENOMIC DNA]</scope>
    <source>
        <strain evidence="2 3">TPW30</strain>
    </source>
</reference>
<evidence type="ECO:0000313" key="2">
    <source>
        <dbReference type="EMBL" id="KIC61052.1"/>
    </source>
</evidence>
<feature type="transmembrane region" description="Helical" evidence="1">
    <location>
        <begin position="82"/>
        <end position="100"/>
    </location>
</feature>
<organism evidence="2 3">
    <name type="scientific">Brevundimonas nasdae</name>
    <dbReference type="NCBI Taxonomy" id="172043"/>
    <lineage>
        <taxon>Bacteria</taxon>
        <taxon>Pseudomonadati</taxon>
        <taxon>Pseudomonadota</taxon>
        <taxon>Alphaproteobacteria</taxon>
        <taxon>Caulobacterales</taxon>
        <taxon>Caulobacteraceae</taxon>
        <taxon>Brevundimonas</taxon>
    </lineage>
</organism>
<protein>
    <submittedName>
        <fullName evidence="2">Membrane protein</fullName>
    </submittedName>
</protein>
<dbReference type="Proteomes" id="UP000031166">
    <property type="component" value="Unassembled WGS sequence"/>
</dbReference>
<proteinExistence type="predicted"/>
<keyword evidence="1" id="KW-0812">Transmembrane</keyword>
<feature type="transmembrane region" description="Helical" evidence="1">
    <location>
        <begin position="49"/>
        <end position="70"/>
    </location>
</feature>
<gene>
    <name evidence="2" type="ORF">RM53_00250</name>
</gene>
<keyword evidence="1" id="KW-0472">Membrane</keyword>
<sequence>MRRPVAVRVVGPLQWIVYPALLVLAATVVLGTPLQLFGLHLPEPVIPMILAFAWPLIRPSMLAPAVLFLIGLFLDLFWNTPLGLWALCLMGVYGTVLLARNLLAGHEGLIRFGAYAACTLGAFFLAYLVVTMRATNAPAILPLVGQVAPTLLLYPIANWMLERFDDGDIRFR</sequence>
<keyword evidence="1" id="KW-1133">Transmembrane helix</keyword>
<dbReference type="EMBL" id="JWSY01000001">
    <property type="protein sequence ID" value="KIC61052.1"/>
    <property type="molecule type" value="Genomic_DNA"/>
</dbReference>
<evidence type="ECO:0000256" key="1">
    <source>
        <dbReference type="SAM" id="Phobius"/>
    </source>
</evidence>
<name>A0A0B4CXE3_9CAUL</name>
<dbReference type="STRING" id="172043.RM53_00250"/>
<feature type="transmembrane region" description="Helical" evidence="1">
    <location>
        <begin position="112"/>
        <end position="134"/>
    </location>
</feature>
<dbReference type="AlphaFoldDB" id="A0A0B4CXE3"/>
<accession>A0A0B4CXE3</accession>
<dbReference type="RefSeq" id="WP_039243636.1">
    <property type="nucleotide sequence ID" value="NZ_JWSY01000001.1"/>
</dbReference>